<dbReference type="CDD" id="cd01949">
    <property type="entry name" value="GGDEF"/>
    <property type="match status" value="1"/>
</dbReference>
<comment type="caution">
    <text evidence="2">The sequence shown here is derived from an EMBL/GenBank/DDBJ whole genome shotgun (WGS) entry which is preliminary data.</text>
</comment>
<dbReference type="InterPro" id="IPR043128">
    <property type="entry name" value="Rev_trsase/Diguanyl_cyclase"/>
</dbReference>
<dbReference type="SUPFAM" id="SSF55073">
    <property type="entry name" value="Nucleotide cyclase"/>
    <property type="match status" value="1"/>
</dbReference>
<dbReference type="AlphaFoldDB" id="A0A2H0B2T4"/>
<feature type="domain" description="GGDEF" evidence="1">
    <location>
        <begin position="89"/>
        <end position="219"/>
    </location>
</feature>
<dbReference type="PROSITE" id="PS50887">
    <property type="entry name" value="GGDEF"/>
    <property type="match status" value="1"/>
</dbReference>
<evidence type="ECO:0000259" key="1">
    <source>
        <dbReference type="PROSITE" id="PS50887"/>
    </source>
</evidence>
<dbReference type="Proteomes" id="UP000231081">
    <property type="component" value="Unassembled WGS sequence"/>
</dbReference>
<accession>A0A2H0B2T4</accession>
<reference evidence="2 3" key="1">
    <citation type="submission" date="2017-09" db="EMBL/GenBank/DDBJ databases">
        <title>Depth-based differentiation of microbial function through sediment-hosted aquifers and enrichment of novel symbionts in the deep terrestrial subsurface.</title>
        <authorList>
            <person name="Probst A.J."/>
            <person name="Ladd B."/>
            <person name="Jarett J.K."/>
            <person name="Geller-Mcgrath D.E."/>
            <person name="Sieber C.M."/>
            <person name="Emerson J.B."/>
            <person name="Anantharaman K."/>
            <person name="Thomas B.C."/>
            <person name="Malmstrom R."/>
            <person name="Stieglmeier M."/>
            <person name="Klingl A."/>
            <person name="Woyke T."/>
            <person name="Ryan C.M."/>
            <person name="Banfield J.F."/>
        </authorList>
    </citation>
    <scope>NUCLEOTIDE SEQUENCE [LARGE SCALE GENOMIC DNA]</scope>
    <source>
        <strain evidence="2">CG23_combo_of_CG06-09_8_20_14_all_47_9</strain>
    </source>
</reference>
<gene>
    <name evidence="2" type="ORF">COX09_04250</name>
</gene>
<proteinExistence type="predicted"/>
<dbReference type="Pfam" id="PF00990">
    <property type="entry name" value="GGDEF"/>
    <property type="match status" value="2"/>
</dbReference>
<organism evidence="2 3">
    <name type="scientific">Candidatus Beckwithbacteria bacterium CG23_combo_of_CG06-09_8_20_14_all_47_9</name>
    <dbReference type="NCBI Taxonomy" id="1974498"/>
    <lineage>
        <taxon>Bacteria</taxon>
        <taxon>Candidatus Beckwithiibacteriota</taxon>
    </lineage>
</organism>
<dbReference type="InterPro" id="IPR050469">
    <property type="entry name" value="Diguanylate_Cyclase"/>
</dbReference>
<dbReference type="InterPro" id="IPR029787">
    <property type="entry name" value="Nucleotide_cyclase"/>
</dbReference>
<dbReference type="EMBL" id="PCSQ01000104">
    <property type="protein sequence ID" value="PIP51954.1"/>
    <property type="molecule type" value="Genomic_DNA"/>
</dbReference>
<sequence length="219" mass="25021">MIIANFSRSQVFMVGQALKEYTKDLKAADRNWKNRITAKHRYEQAREAEAKEAELNSMVDEPTGLWNRRYFEIQLTNEMDKASRKEYQKALSLIIFDMDELKQINDEQGGHLVGDLALRSLVEIVQGPHHAATSELSSGRLRKKQVIRETDILCRYAGDEFILILPETDLTNAALVAERIRSNIDSQSERKSGIHFTASLGVAEFKPGQTRDEFFNMAD</sequence>
<dbReference type="NCBIfam" id="TIGR00254">
    <property type="entry name" value="GGDEF"/>
    <property type="match status" value="2"/>
</dbReference>
<dbReference type="PANTHER" id="PTHR45138:SF9">
    <property type="entry name" value="DIGUANYLATE CYCLASE DGCM-RELATED"/>
    <property type="match status" value="1"/>
</dbReference>
<dbReference type="SMART" id="SM00267">
    <property type="entry name" value="GGDEF"/>
    <property type="match status" value="1"/>
</dbReference>
<protein>
    <recommendedName>
        <fullName evidence="1">GGDEF domain-containing protein</fullName>
    </recommendedName>
</protein>
<evidence type="ECO:0000313" key="3">
    <source>
        <dbReference type="Proteomes" id="UP000231081"/>
    </source>
</evidence>
<dbReference type="InterPro" id="IPR000160">
    <property type="entry name" value="GGDEF_dom"/>
</dbReference>
<evidence type="ECO:0000313" key="2">
    <source>
        <dbReference type="EMBL" id="PIP51954.1"/>
    </source>
</evidence>
<dbReference type="GO" id="GO:0052621">
    <property type="term" value="F:diguanylate cyclase activity"/>
    <property type="evidence" value="ECO:0007669"/>
    <property type="project" value="TreeGrafter"/>
</dbReference>
<dbReference type="PANTHER" id="PTHR45138">
    <property type="entry name" value="REGULATORY COMPONENTS OF SENSORY TRANSDUCTION SYSTEM"/>
    <property type="match status" value="1"/>
</dbReference>
<name>A0A2H0B2T4_9BACT</name>
<dbReference type="Gene3D" id="3.30.70.270">
    <property type="match status" value="1"/>
</dbReference>